<accession>A0A699L5R7</accession>
<feature type="non-terminal residue" evidence="2">
    <location>
        <position position="1"/>
    </location>
</feature>
<proteinExistence type="predicted"/>
<dbReference type="EMBL" id="BKCJ010590032">
    <property type="protein sequence ID" value="GFB27144.1"/>
    <property type="molecule type" value="Genomic_DNA"/>
</dbReference>
<evidence type="ECO:0008006" key="3">
    <source>
        <dbReference type="Google" id="ProtNLM"/>
    </source>
</evidence>
<evidence type="ECO:0000313" key="2">
    <source>
        <dbReference type="EMBL" id="GFB27144.1"/>
    </source>
</evidence>
<gene>
    <name evidence="2" type="ORF">Tci_699115</name>
</gene>
<organism evidence="2">
    <name type="scientific">Tanacetum cinerariifolium</name>
    <name type="common">Dalmatian daisy</name>
    <name type="synonym">Chrysanthemum cinerariifolium</name>
    <dbReference type="NCBI Taxonomy" id="118510"/>
    <lineage>
        <taxon>Eukaryota</taxon>
        <taxon>Viridiplantae</taxon>
        <taxon>Streptophyta</taxon>
        <taxon>Embryophyta</taxon>
        <taxon>Tracheophyta</taxon>
        <taxon>Spermatophyta</taxon>
        <taxon>Magnoliopsida</taxon>
        <taxon>eudicotyledons</taxon>
        <taxon>Gunneridae</taxon>
        <taxon>Pentapetalae</taxon>
        <taxon>asterids</taxon>
        <taxon>campanulids</taxon>
        <taxon>Asterales</taxon>
        <taxon>Asteraceae</taxon>
        <taxon>Asteroideae</taxon>
        <taxon>Anthemideae</taxon>
        <taxon>Anthemidinae</taxon>
        <taxon>Tanacetum</taxon>
    </lineage>
</organism>
<reference evidence="2" key="1">
    <citation type="journal article" date="2019" name="Sci. Rep.">
        <title>Draft genome of Tanacetum cinerariifolium, the natural source of mosquito coil.</title>
        <authorList>
            <person name="Yamashiro T."/>
            <person name="Shiraishi A."/>
            <person name="Satake H."/>
            <person name="Nakayama K."/>
        </authorList>
    </citation>
    <scope>NUCLEOTIDE SEQUENCE</scope>
</reference>
<dbReference type="AlphaFoldDB" id="A0A699L5R7"/>
<feature type="region of interest" description="Disordered" evidence="1">
    <location>
        <begin position="1"/>
        <end position="27"/>
    </location>
</feature>
<feature type="compositionally biased region" description="Basic and acidic residues" evidence="1">
    <location>
        <begin position="1"/>
        <end position="21"/>
    </location>
</feature>
<sequence>YNDYEMTAKEEESKDKIKEEIKEEEEEEEEDVEYFDTFLTLKELGYHKWLLKYPKPSWVKVKINTGSLNNVKFSCMIGHFVKKHAYIDLESLVIVMSRLHYNWIMSRRNFTYECNFMVLEDTTSVIGYDLGAVVFGKPFVEMIGLVYDIKEGTILFEKDKEKIVYKMPHKIEMFKHIDFTDIKTDRIPPFVIESDDDNCEKPHYSDSLDLGPEYKY</sequence>
<comment type="caution">
    <text evidence="2">The sequence shown here is derived from an EMBL/GenBank/DDBJ whole genome shotgun (WGS) entry which is preliminary data.</text>
</comment>
<name>A0A699L5R7_TANCI</name>
<evidence type="ECO:0000256" key="1">
    <source>
        <dbReference type="SAM" id="MobiDB-lite"/>
    </source>
</evidence>
<protein>
    <recommendedName>
        <fullName evidence="3">Protein kinase-like domain, concanavalin A-like lectin/glucanase domain protein</fullName>
    </recommendedName>
</protein>